<comment type="caution">
    <text evidence="2">The sequence shown here is derived from an EMBL/GenBank/DDBJ whole genome shotgun (WGS) entry which is preliminary data.</text>
</comment>
<evidence type="ECO:0000313" key="2">
    <source>
        <dbReference type="EMBL" id="PNH07096.1"/>
    </source>
</evidence>
<feature type="signal peptide" evidence="1">
    <location>
        <begin position="1"/>
        <end position="18"/>
    </location>
</feature>
<name>A0A2J8A3L8_9CHLO</name>
<keyword evidence="1" id="KW-0732">Signal</keyword>
<protein>
    <submittedName>
        <fullName evidence="2">Uncharacterized protein</fullName>
    </submittedName>
</protein>
<evidence type="ECO:0000256" key="1">
    <source>
        <dbReference type="SAM" id="SignalP"/>
    </source>
</evidence>
<reference evidence="2 3" key="1">
    <citation type="journal article" date="2017" name="Mol. Biol. Evol.">
        <title>The 4-celled Tetrabaena socialis nuclear genome reveals the essential components for genetic control of cell number at the origin of multicellularity in the volvocine lineage.</title>
        <authorList>
            <person name="Featherston J."/>
            <person name="Arakaki Y."/>
            <person name="Hanschen E.R."/>
            <person name="Ferris P.J."/>
            <person name="Michod R.E."/>
            <person name="Olson B.J.S.C."/>
            <person name="Nozaki H."/>
            <person name="Durand P.M."/>
        </authorList>
    </citation>
    <scope>NUCLEOTIDE SEQUENCE [LARGE SCALE GENOMIC DNA]</scope>
    <source>
        <strain evidence="2 3">NIES-571</strain>
    </source>
</reference>
<accession>A0A2J8A3L8</accession>
<sequence length="251" mass="26214">MVLLLLLLVALVLQPCNRSLDQNQGPATNVLAAALCEAQAPLAETGRAQPAIPQLQLPVQADAYSVGQSSRGFVGGTACFQAQRGLFAPKNAQKLADGRSAGGATAYEHQRGMFAPKNAQKQADGCSAGGAMAYEQQRGMFAPKNAQKLADGCSAGGATAYEQQGGGDAGLAPPRDAGPVVPAELAPPTVQGQLFPKTIHPVLFQQERWLWDAYLTSKHATSADPKSHMPSVDEVFASLQSAPHDVAMHAF</sequence>
<gene>
    <name evidence="2" type="ORF">TSOC_006477</name>
</gene>
<keyword evidence="3" id="KW-1185">Reference proteome</keyword>
<dbReference type="Proteomes" id="UP000236333">
    <property type="component" value="Unassembled WGS sequence"/>
</dbReference>
<dbReference type="EMBL" id="PGGS01000198">
    <property type="protein sequence ID" value="PNH07096.1"/>
    <property type="molecule type" value="Genomic_DNA"/>
</dbReference>
<dbReference type="AlphaFoldDB" id="A0A2J8A3L8"/>
<organism evidence="2 3">
    <name type="scientific">Tetrabaena socialis</name>
    <dbReference type="NCBI Taxonomy" id="47790"/>
    <lineage>
        <taxon>Eukaryota</taxon>
        <taxon>Viridiplantae</taxon>
        <taxon>Chlorophyta</taxon>
        <taxon>core chlorophytes</taxon>
        <taxon>Chlorophyceae</taxon>
        <taxon>CS clade</taxon>
        <taxon>Chlamydomonadales</taxon>
        <taxon>Tetrabaenaceae</taxon>
        <taxon>Tetrabaena</taxon>
    </lineage>
</organism>
<evidence type="ECO:0000313" key="3">
    <source>
        <dbReference type="Proteomes" id="UP000236333"/>
    </source>
</evidence>
<feature type="chain" id="PRO_5014466294" evidence="1">
    <location>
        <begin position="19"/>
        <end position="251"/>
    </location>
</feature>
<proteinExistence type="predicted"/>